<feature type="chain" id="PRO_5003128079" evidence="1">
    <location>
        <begin position="23"/>
        <end position="394"/>
    </location>
</feature>
<organism evidence="2 3">
    <name type="scientific">Gallionella capsiferriformans (strain ES-2)</name>
    <name type="common">Gallionella ferruginea capsiferriformans (strain ES-2)</name>
    <dbReference type="NCBI Taxonomy" id="395494"/>
    <lineage>
        <taxon>Bacteria</taxon>
        <taxon>Pseudomonadati</taxon>
        <taxon>Pseudomonadota</taxon>
        <taxon>Betaproteobacteria</taxon>
        <taxon>Nitrosomonadales</taxon>
        <taxon>Gallionellaceae</taxon>
        <taxon>Gallionella</taxon>
    </lineage>
</organism>
<keyword evidence="3" id="KW-1185">Reference proteome</keyword>
<accession>D9SEJ6</accession>
<proteinExistence type="predicted"/>
<dbReference type="KEGG" id="gca:Galf_0940"/>
<dbReference type="AlphaFoldDB" id="D9SEJ6"/>
<sequence length="394" mass="41151" precursor="true">MKNIYGGFAGALLYFQSAAIFAVTPAQQAFIDGQAAALAATTGASTNITNGTVATTVNSFNPAYYSYSPTAPQASYFVGGNGNTSAPAASKITVCQTGPTNPDAFRQQDCTAVNLMVHNPQNRPQFTLSPTNPNVAASRLIEANPGTLAARSLGYANPSAIGAFTGCTNRTVTTPATYATEICDEYGAGLTNWCALGTSINVNPNTNYQCNQTNNAFQIQTCSKTTIPVVTPTPYCDVTGSASGIGSYTTTKTAYNAKLKKWVTTTTVTPYGLFNVVFACAGDALAKVTVTIAVGAQCHWGGCNSDYYPLTLNFIPGRNTATSGYQARVYDGTLWHLTSITYNGTTNTVSLSDISNPTQKTVTATTTPTGTVGIRNVISWTLNNGCAVQEAAAL</sequence>
<dbReference type="HOGENOM" id="CLU_705723_0_0_4"/>
<keyword evidence="1" id="KW-0732">Signal</keyword>
<gene>
    <name evidence="2" type="ordered locus">Galf_0940</name>
</gene>
<dbReference type="RefSeq" id="WP_013292912.1">
    <property type="nucleotide sequence ID" value="NC_014394.1"/>
</dbReference>
<evidence type="ECO:0000313" key="3">
    <source>
        <dbReference type="Proteomes" id="UP000001235"/>
    </source>
</evidence>
<dbReference type="eggNOG" id="ENOG50315ZJ">
    <property type="taxonomic scope" value="Bacteria"/>
</dbReference>
<reference evidence="2 3" key="1">
    <citation type="submission" date="2010-08" db="EMBL/GenBank/DDBJ databases">
        <title>Complete sequence of Gallionella capsiferriformans ES-2.</title>
        <authorList>
            <consortium name="US DOE Joint Genome Institute"/>
            <person name="Lucas S."/>
            <person name="Copeland A."/>
            <person name="Lapidus A."/>
            <person name="Cheng J.-F."/>
            <person name="Bruce D."/>
            <person name="Goodwin L."/>
            <person name="Pitluck S."/>
            <person name="Chertkov O."/>
            <person name="Davenport K.W."/>
            <person name="Detter J.C."/>
            <person name="Han C."/>
            <person name="Tapia R."/>
            <person name="Land M."/>
            <person name="Hauser L."/>
            <person name="Chang Y.-J."/>
            <person name="Jeffries C."/>
            <person name="Kyrpides N."/>
            <person name="Ivanova N."/>
            <person name="Mikhailova N."/>
            <person name="Shelobolina E.S."/>
            <person name="Picardal F."/>
            <person name="Roden E."/>
            <person name="Emerson D."/>
            <person name="Woyke T."/>
        </authorList>
    </citation>
    <scope>NUCLEOTIDE SEQUENCE [LARGE SCALE GENOMIC DNA]</scope>
    <source>
        <strain evidence="2 3">ES-2</strain>
    </source>
</reference>
<dbReference type="OrthoDB" id="6942220at2"/>
<protein>
    <submittedName>
        <fullName evidence="2">Uncharacterized protein</fullName>
    </submittedName>
</protein>
<evidence type="ECO:0000313" key="2">
    <source>
        <dbReference type="EMBL" id="ADL54972.1"/>
    </source>
</evidence>
<dbReference type="STRING" id="395494.Galf_0940"/>
<feature type="signal peptide" evidence="1">
    <location>
        <begin position="1"/>
        <end position="22"/>
    </location>
</feature>
<dbReference type="EMBL" id="CP002159">
    <property type="protein sequence ID" value="ADL54972.1"/>
    <property type="molecule type" value="Genomic_DNA"/>
</dbReference>
<evidence type="ECO:0000256" key="1">
    <source>
        <dbReference type="SAM" id="SignalP"/>
    </source>
</evidence>
<dbReference type="Proteomes" id="UP000001235">
    <property type="component" value="Chromosome"/>
</dbReference>
<name>D9SEJ6_GALCS</name>